<dbReference type="InterPro" id="IPR018062">
    <property type="entry name" value="HTH_AraC-typ_CS"/>
</dbReference>
<evidence type="ECO:0000256" key="6">
    <source>
        <dbReference type="ARBA" id="ARBA00022777"/>
    </source>
</evidence>
<comment type="caution">
    <text evidence="16">The sequence shown here is derived from an EMBL/GenBank/DDBJ whole genome shotgun (WGS) entry which is preliminary data.</text>
</comment>
<dbReference type="PROSITE" id="PS50109">
    <property type="entry name" value="HIS_KIN"/>
    <property type="match status" value="1"/>
</dbReference>
<dbReference type="InterPro" id="IPR001789">
    <property type="entry name" value="Sig_transdc_resp-reg_receiver"/>
</dbReference>
<dbReference type="Gene3D" id="3.30.565.10">
    <property type="entry name" value="Histidine kinase-like ATPase, C-terminal domain"/>
    <property type="match status" value="1"/>
</dbReference>
<evidence type="ECO:0000256" key="3">
    <source>
        <dbReference type="ARBA" id="ARBA00022553"/>
    </source>
</evidence>
<evidence type="ECO:0000259" key="13">
    <source>
        <dbReference type="PROSITE" id="PS01124"/>
    </source>
</evidence>
<evidence type="ECO:0000256" key="12">
    <source>
        <dbReference type="SAM" id="Phobius"/>
    </source>
</evidence>
<dbReference type="Pfam" id="PF12833">
    <property type="entry name" value="HTH_18"/>
    <property type="match status" value="1"/>
</dbReference>
<dbReference type="SUPFAM" id="SSF47384">
    <property type="entry name" value="Homodimeric domain of signal transducing histidine kinase"/>
    <property type="match status" value="1"/>
</dbReference>
<dbReference type="FunFam" id="3.30.565.10:FF:000037">
    <property type="entry name" value="Hybrid sensor histidine kinase/response regulator"/>
    <property type="match status" value="1"/>
</dbReference>
<dbReference type="SMART" id="SM00448">
    <property type="entry name" value="REC"/>
    <property type="match status" value="1"/>
</dbReference>
<dbReference type="SMART" id="SM00342">
    <property type="entry name" value="HTH_ARAC"/>
    <property type="match status" value="1"/>
</dbReference>
<keyword evidence="11" id="KW-0804">Transcription</keyword>
<dbReference type="Gene3D" id="3.40.50.2300">
    <property type="match status" value="1"/>
</dbReference>
<dbReference type="InterPro" id="IPR036890">
    <property type="entry name" value="HATPase_C_sf"/>
</dbReference>
<evidence type="ECO:0000256" key="8">
    <source>
        <dbReference type="ARBA" id="ARBA00023012"/>
    </source>
</evidence>
<keyword evidence="5" id="KW-0547">Nucleotide-binding</keyword>
<feature type="non-terminal residue" evidence="16">
    <location>
        <position position="1"/>
    </location>
</feature>
<dbReference type="InterPro" id="IPR013783">
    <property type="entry name" value="Ig-like_fold"/>
</dbReference>
<comment type="catalytic activity">
    <reaction evidence="1">
        <text>ATP + protein L-histidine = ADP + protein N-phospho-L-histidine.</text>
        <dbReference type="EC" id="2.7.13.3"/>
    </reaction>
</comment>
<evidence type="ECO:0000256" key="2">
    <source>
        <dbReference type="ARBA" id="ARBA00012438"/>
    </source>
</evidence>
<evidence type="ECO:0000256" key="11">
    <source>
        <dbReference type="ARBA" id="ARBA00023163"/>
    </source>
</evidence>
<keyword evidence="12" id="KW-1133">Transmembrane helix</keyword>
<evidence type="ECO:0000259" key="15">
    <source>
        <dbReference type="PROSITE" id="PS50110"/>
    </source>
</evidence>
<dbReference type="PANTHER" id="PTHR43547:SF2">
    <property type="entry name" value="HYBRID SIGNAL TRANSDUCTION HISTIDINE KINASE C"/>
    <property type="match status" value="1"/>
</dbReference>
<feature type="domain" description="Histidine kinase" evidence="14">
    <location>
        <begin position="557"/>
        <end position="774"/>
    </location>
</feature>
<keyword evidence="4" id="KW-0808">Transferase</keyword>
<accession>A0A5J4S0F2</accession>
<evidence type="ECO:0000256" key="4">
    <source>
        <dbReference type="ARBA" id="ARBA00022679"/>
    </source>
</evidence>
<dbReference type="GO" id="GO:0043565">
    <property type="term" value="F:sequence-specific DNA binding"/>
    <property type="evidence" value="ECO:0007669"/>
    <property type="project" value="InterPro"/>
</dbReference>
<dbReference type="InterPro" id="IPR009057">
    <property type="entry name" value="Homeodomain-like_sf"/>
</dbReference>
<dbReference type="SMART" id="SM00388">
    <property type="entry name" value="HisKA"/>
    <property type="match status" value="1"/>
</dbReference>
<dbReference type="EMBL" id="SNRY01000526">
    <property type="protein sequence ID" value="KAA6339569.1"/>
    <property type="molecule type" value="Genomic_DNA"/>
</dbReference>
<keyword evidence="10" id="KW-0238">DNA-binding</keyword>
<keyword evidence="3" id="KW-0597">Phosphoprotein</keyword>
<keyword evidence="7" id="KW-0067">ATP-binding</keyword>
<dbReference type="SMART" id="SM00387">
    <property type="entry name" value="HATPase_c"/>
    <property type="match status" value="1"/>
</dbReference>
<evidence type="ECO:0000313" key="16">
    <source>
        <dbReference type="EMBL" id="KAA6339569.1"/>
    </source>
</evidence>
<dbReference type="GO" id="GO:0005524">
    <property type="term" value="F:ATP binding"/>
    <property type="evidence" value="ECO:0007669"/>
    <property type="project" value="UniProtKB-KW"/>
</dbReference>
<evidence type="ECO:0000256" key="7">
    <source>
        <dbReference type="ARBA" id="ARBA00022840"/>
    </source>
</evidence>
<dbReference type="InterPro" id="IPR011123">
    <property type="entry name" value="Y_Y_Y"/>
</dbReference>
<dbReference type="SUPFAM" id="SSF55874">
    <property type="entry name" value="ATPase domain of HSP90 chaperone/DNA topoisomerase II/histidine kinase"/>
    <property type="match status" value="1"/>
</dbReference>
<dbReference type="InterPro" id="IPR011006">
    <property type="entry name" value="CheY-like_superfamily"/>
</dbReference>
<dbReference type="Pfam" id="PF00072">
    <property type="entry name" value="Response_reg"/>
    <property type="match status" value="1"/>
</dbReference>
<dbReference type="Pfam" id="PF07494">
    <property type="entry name" value="Reg_prop"/>
    <property type="match status" value="1"/>
</dbReference>
<dbReference type="PROSITE" id="PS00041">
    <property type="entry name" value="HTH_ARAC_FAMILY_1"/>
    <property type="match status" value="1"/>
</dbReference>
<dbReference type="InterPro" id="IPR003661">
    <property type="entry name" value="HisK_dim/P_dom"/>
</dbReference>
<dbReference type="Pfam" id="PF07495">
    <property type="entry name" value="Y_Y_Y"/>
    <property type="match status" value="1"/>
</dbReference>
<dbReference type="CDD" id="cd17574">
    <property type="entry name" value="REC_OmpR"/>
    <property type="match status" value="1"/>
</dbReference>
<keyword evidence="12" id="KW-0472">Membrane</keyword>
<feature type="transmembrane region" description="Helical" evidence="12">
    <location>
        <begin position="503"/>
        <end position="521"/>
    </location>
</feature>
<dbReference type="SUPFAM" id="SSF63829">
    <property type="entry name" value="Calcium-dependent phosphotriesterase"/>
    <property type="match status" value="1"/>
</dbReference>
<dbReference type="Gene3D" id="2.60.40.10">
    <property type="entry name" value="Immunoglobulins"/>
    <property type="match status" value="1"/>
</dbReference>
<dbReference type="Gene3D" id="1.10.10.60">
    <property type="entry name" value="Homeodomain-like"/>
    <property type="match status" value="1"/>
</dbReference>
<proteinExistence type="predicted"/>
<gene>
    <name evidence="16" type="ORF">EZS27_012510</name>
</gene>
<protein>
    <recommendedName>
        <fullName evidence="2">histidine kinase</fullName>
        <ecNumber evidence="2">2.7.13.3</ecNumber>
    </recommendedName>
</protein>
<keyword evidence="8" id="KW-0902">Two-component regulatory system</keyword>
<dbReference type="InterPro" id="IPR036097">
    <property type="entry name" value="HisK_dim/P_sf"/>
</dbReference>
<dbReference type="InterPro" id="IPR015943">
    <property type="entry name" value="WD40/YVTN_repeat-like_dom_sf"/>
</dbReference>
<dbReference type="PROSITE" id="PS50110">
    <property type="entry name" value="RESPONSE_REGULATORY"/>
    <property type="match status" value="1"/>
</dbReference>
<dbReference type="InterPro" id="IPR018060">
    <property type="entry name" value="HTH_AraC"/>
</dbReference>
<evidence type="ECO:0000256" key="5">
    <source>
        <dbReference type="ARBA" id="ARBA00022741"/>
    </source>
</evidence>
<dbReference type="SUPFAM" id="SSF46689">
    <property type="entry name" value="Homeodomain-like"/>
    <property type="match status" value="1"/>
</dbReference>
<reference evidence="16" key="1">
    <citation type="submission" date="2019-03" db="EMBL/GenBank/DDBJ databases">
        <title>Single cell metagenomics reveals metabolic interactions within the superorganism composed of flagellate Streblomastix strix and complex community of Bacteroidetes bacteria on its surface.</title>
        <authorList>
            <person name="Treitli S.C."/>
            <person name="Kolisko M."/>
            <person name="Husnik F."/>
            <person name="Keeling P."/>
            <person name="Hampl V."/>
        </authorList>
    </citation>
    <scope>NUCLEOTIDE SEQUENCE</scope>
    <source>
        <strain evidence="16">STM</strain>
    </source>
</reference>
<organism evidence="16">
    <name type="scientific">termite gut metagenome</name>
    <dbReference type="NCBI Taxonomy" id="433724"/>
    <lineage>
        <taxon>unclassified sequences</taxon>
        <taxon>metagenomes</taxon>
        <taxon>organismal metagenomes</taxon>
    </lineage>
</organism>
<dbReference type="InterPro" id="IPR011110">
    <property type="entry name" value="Reg_prop"/>
</dbReference>
<sequence length="1066" mass="122934">YTPAGKLNPIDISYLFEESNNIFSELIKDKAGNLWVGTFSEGVFTINFDKPAIQSFPMSLIKKKTGIAPNITSVYKDKHGYVWFNQNRWGLGIYAPLKNEIRFFQDIPALKDITTMNVVSCIYEFKIFPEEIWIGAENESVIYCMKRNTDNTILSTRKMDLKKISANAGNPRIFFEDSKNNIWIVTTTGVLIQPYPKKDVERMNISFASLITGITEDQHGNIWISTRNSGIYRIEDYSDTNNPKTQEYSSENSRLISNNIEAVCYDRNGKLWIGTKEGNMIIYDITERKFTDMSQSFRMYGEGILNILADTYNHIWVSTNKKMTEYNPVNHALRDYTQMDGILINSFIQNSYYQDASGAILFGGNKGISVFTSSQNLSEHPRKIKAVIADIKINNQSVFKRNNNEQFNIHAQTIKFEPDDKNIEIDFSILEYTFPNKIRYAYKMEDVDDEWIYTEDNRQFAIYNQLSKGSHIFHVKATDENNLWSNETAELKIYKRPAFHETGWAYTIYLFVFISLIYFIYKRAKNRIKLRNDLKISKIEKEKTEELTQAKLRYFTNISHDFLTPLTIISCLIDDIEITDKGKVSQLEIMRSNINRLKRLLQQILDFRKVESGNMKLKISQGNIAGFVKDICYINFEPLMRKKHITFSFHPDPDKIHAFFDADKIDKIIFNLLSNAFKYTPVQGEVKVDIKQYSDREHSHLQIKISDTGNGIAPADLRSIFNRFYTNEMSEFGESNGIGLSLTKELLDIHHGTIKVESQTGKGTTFAIDFPIDKESYDTSELGYQECIMPTEESTNLLYSNEVVTEETNKSTTYKHEDITILLVEDNEELVLLMFNILSKHYQVIASKNGLEALYLIKENEIDVVISDVMMPKMDGMELCRTLKNNMETSHIPVILLTAKNSTDDRIECYNAGADGYISKPFELKLLEARIENFILNKKLRQQEFRSNAEIDISKLEYSTTDETFLNNVISIIDKNLSEVNFDVNILAKNLNLSKSSLYRKIKTMAGLSPIEFIRNIKLKHACQMLKNSSRSISEVAYASGFSNPKYFATCFKSEFGITPTEYQNK</sequence>
<evidence type="ECO:0000259" key="14">
    <source>
        <dbReference type="PROSITE" id="PS50109"/>
    </source>
</evidence>
<evidence type="ECO:0000256" key="10">
    <source>
        <dbReference type="ARBA" id="ARBA00023125"/>
    </source>
</evidence>
<dbReference type="GO" id="GO:0000155">
    <property type="term" value="F:phosphorelay sensor kinase activity"/>
    <property type="evidence" value="ECO:0007669"/>
    <property type="project" value="InterPro"/>
</dbReference>
<dbReference type="Gene3D" id="1.10.287.130">
    <property type="match status" value="1"/>
</dbReference>
<dbReference type="PANTHER" id="PTHR43547">
    <property type="entry name" value="TWO-COMPONENT HISTIDINE KINASE"/>
    <property type="match status" value="1"/>
</dbReference>
<dbReference type="PROSITE" id="PS01124">
    <property type="entry name" value="HTH_ARAC_FAMILY_2"/>
    <property type="match status" value="1"/>
</dbReference>
<dbReference type="InterPro" id="IPR003594">
    <property type="entry name" value="HATPase_dom"/>
</dbReference>
<dbReference type="InterPro" id="IPR004358">
    <property type="entry name" value="Sig_transdc_His_kin-like_C"/>
</dbReference>
<name>A0A5J4S0F2_9ZZZZ</name>
<dbReference type="Gene3D" id="2.130.10.10">
    <property type="entry name" value="YVTN repeat-like/Quinoprotein amine dehydrogenase"/>
    <property type="match status" value="2"/>
</dbReference>
<dbReference type="SUPFAM" id="SSF52172">
    <property type="entry name" value="CheY-like"/>
    <property type="match status" value="1"/>
</dbReference>
<dbReference type="Pfam" id="PF00512">
    <property type="entry name" value="HisKA"/>
    <property type="match status" value="1"/>
</dbReference>
<keyword evidence="9" id="KW-0805">Transcription regulation</keyword>
<feature type="domain" description="Response regulatory" evidence="15">
    <location>
        <begin position="820"/>
        <end position="935"/>
    </location>
</feature>
<dbReference type="AlphaFoldDB" id="A0A5J4S0F2"/>
<dbReference type="PRINTS" id="PR00344">
    <property type="entry name" value="BCTRLSENSOR"/>
</dbReference>
<evidence type="ECO:0000256" key="9">
    <source>
        <dbReference type="ARBA" id="ARBA00023015"/>
    </source>
</evidence>
<dbReference type="GO" id="GO:0003700">
    <property type="term" value="F:DNA-binding transcription factor activity"/>
    <property type="evidence" value="ECO:0007669"/>
    <property type="project" value="InterPro"/>
</dbReference>
<feature type="domain" description="HTH araC/xylS-type" evidence="13">
    <location>
        <begin position="967"/>
        <end position="1066"/>
    </location>
</feature>
<dbReference type="Pfam" id="PF02518">
    <property type="entry name" value="HATPase_c"/>
    <property type="match status" value="1"/>
</dbReference>
<dbReference type="EC" id="2.7.13.3" evidence="2"/>
<keyword evidence="6" id="KW-0418">Kinase</keyword>
<dbReference type="InterPro" id="IPR005467">
    <property type="entry name" value="His_kinase_dom"/>
</dbReference>
<dbReference type="FunFam" id="3.40.50.2300:FF:000138">
    <property type="entry name" value="Two-component system sensor histidine kinase/response regulator"/>
    <property type="match status" value="1"/>
</dbReference>
<keyword evidence="12" id="KW-0812">Transmembrane</keyword>
<evidence type="ECO:0000256" key="1">
    <source>
        <dbReference type="ARBA" id="ARBA00000085"/>
    </source>
</evidence>
<dbReference type="CDD" id="cd00082">
    <property type="entry name" value="HisKA"/>
    <property type="match status" value="1"/>
</dbReference>